<dbReference type="InterPro" id="IPR001789">
    <property type="entry name" value="Sig_transdc_resp-reg_receiver"/>
</dbReference>
<evidence type="ECO:0000256" key="7">
    <source>
        <dbReference type="ARBA" id="ARBA00022840"/>
    </source>
</evidence>
<dbReference type="GO" id="GO:0005524">
    <property type="term" value="F:ATP binding"/>
    <property type="evidence" value="ECO:0007669"/>
    <property type="project" value="UniProtKB-KW"/>
</dbReference>
<dbReference type="InterPro" id="IPR036097">
    <property type="entry name" value="HisK_dim/P_sf"/>
</dbReference>
<evidence type="ECO:0000259" key="10">
    <source>
        <dbReference type="PROSITE" id="PS50109"/>
    </source>
</evidence>
<accession>F3Z2N2</accession>
<dbReference type="Pfam" id="PF00989">
    <property type="entry name" value="PAS"/>
    <property type="match status" value="1"/>
</dbReference>
<dbReference type="SMART" id="SM00448">
    <property type="entry name" value="REC"/>
    <property type="match status" value="1"/>
</dbReference>
<dbReference type="Gene3D" id="3.30.565.10">
    <property type="entry name" value="Histidine kinase-like ATPase, C-terminal domain"/>
    <property type="match status" value="1"/>
</dbReference>
<dbReference type="GO" id="GO:0000155">
    <property type="term" value="F:phosphorelay sensor kinase activity"/>
    <property type="evidence" value="ECO:0007669"/>
    <property type="project" value="InterPro"/>
</dbReference>
<dbReference type="RefSeq" id="WP_014259955.1">
    <property type="nucleotide sequence ID" value="NC_016629.1"/>
</dbReference>
<evidence type="ECO:0000256" key="3">
    <source>
        <dbReference type="ARBA" id="ARBA00022553"/>
    </source>
</evidence>
<dbReference type="InterPro" id="IPR003594">
    <property type="entry name" value="HATPase_dom"/>
</dbReference>
<feature type="domain" description="PAS" evidence="12">
    <location>
        <begin position="1"/>
        <end position="71"/>
    </location>
</feature>
<evidence type="ECO:0000256" key="2">
    <source>
        <dbReference type="ARBA" id="ARBA00012438"/>
    </source>
</evidence>
<keyword evidence="7" id="KW-0067">ATP-binding</keyword>
<dbReference type="SUPFAM" id="SSF52172">
    <property type="entry name" value="CheY-like"/>
    <property type="match status" value="1"/>
</dbReference>
<dbReference type="InterPro" id="IPR004358">
    <property type="entry name" value="Sig_transdc_His_kin-like_C"/>
</dbReference>
<keyword evidence="6 14" id="KW-0418">Kinase</keyword>
<dbReference type="Gene3D" id="1.10.287.130">
    <property type="match status" value="1"/>
</dbReference>
<comment type="caution">
    <text evidence="9">Lacks conserved residue(s) required for the propagation of feature annotation.</text>
</comment>
<organism evidence="14 15">
    <name type="scientific">Desulfocurvibacter africanus subsp. africanus str. Walvis Bay</name>
    <dbReference type="NCBI Taxonomy" id="690850"/>
    <lineage>
        <taxon>Bacteria</taxon>
        <taxon>Pseudomonadati</taxon>
        <taxon>Thermodesulfobacteriota</taxon>
        <taxon>Desulfovibrionia</taxon>
        <taxon>Desulfovibrionales</taxon>
        <taxon>Desulfovibrionaceae</taxon>
        <taxon>Desulfocurvibacter</taxon>
    </lineage>
</organism>
<dbReference type="KEGG" id="daf:Desaf_1868"/>
<dbReference type="SMART" id="SM00387">
    <property type="entry name" value="HATPase_c"/>
    <property type="match status" value="1"/>
</dbReference>
<keyword evidence="3" id="KW-0597">Phosphoprotein</keyword>
<dbReference type="PROSITE" id="PS50110">
    <property type="entry name" value="RESPONSE_REGULATORY"/>
    <property type="match status" value="1"/>
</dbReference>
<dbReference type="InterPro" id="IPR000014">
    <property type="entry name" value="PAS"/>
</dbReference>
<evidence type="ECO:0000313" key="14">
    <source>
        <dbReference type="EMBL" id="EGJ50199.1"/>
    </source>
</evidence>
<feature type="domain" description="PAC" evidence="13">
    <location>
        <begin position="190"/>
        <end position="244"/>
    </location>
</feature>
<dbReference type="STRING" id="690850.Desaf_1868"/>
<comment type="catalytic activity">
    <reaction evidence="1">
        <text>ATP + protein L-histidine = ADP + protein N-phospho-L-histidine.</text>
        <dbReference type="EC" id="2.7.13.3"/>
    </reaction>
</comment>
<keyword evidence="8" id="KW-0902">Two-component regulatory system</keyword>
<sequence length="619" mass="68794">MDSLHMALLAATTDQIAVLDTSGVVLMANTAMCERLGIAEGDLIGRALFNLFPKETAAKRKRRFRQALSMRQPVIFEDVLSRSNNFVVRVVPILGQGGQPECAVISVRNTTASFKAEQERVRLVQAIEQAVEAFILLSNDLNIEYVNQAFEEMTGFAQQEIKGKNIETLYTSGDQKRVLENTINSLEYSETWMGRTTNTRKNGVVFKCEQTFARIRGKRYRPLGYVSVWRDITEMEQLERQLRQAQKMEALGMLAGGIAHDFNNILGPIILHAELNMQGLPQDSPIFQGLEEILGAAQRARGLVDHILGLSRKREKDQPLCFQLSSLVKECLKLLRPSLPSDIRIVFENRSRWDLILADPTQVHQVIMNLATNAAQAMQDRSGELSITLSEAKVLENQIGSQGLPKGRYIQLEMRDTGPGIAPENLERIFDPFFTTKKEDTGTGLGLAVVRTIMNSIGGNVRVESTPGNGATFRLLFLSCVPEKTARRVPLDREEHMLLVDDDPVVVQGSRGALEQLGFTVTACRSAFEALAYFRKAPEQFDVCICEASMSEMGGVELARELLLNRPDLPIVLSFASHAGLPMESMAHLGISACIRTPFRMDDLRKTLTKVLGSMPATI</sequence>
<feature type="domain" description="PAS" evidence="12">
    <location>
        <begin position="119"/>
        <end position="189"/>
    </location>
</feature>
<keyword evidence="15" id="KW-1185">Reference proteome</keyword>
<dbReference type="PANTHER" id="PTHR43065:SF42">
    <property type="entry name" value="TWO-COMPONENT SENSOR PPRA"/>
    <property type="match status" value="1"/>
</dbReference>
<dbReference type="InterPro" id="IPR035965">
    <property type="entry name" value="PAS-like_dom_sf"/>
</dbReference>
<dbReference type="eggNOG" id="COG3852">
    <property type="taxonomic scope" value="Bacteria"/>
</dbReference>
<dbReference type="SUPFAM" id="SSF47384">
    <property type="entry name" value="Homodimeric domain of signal transducing histidine kinase"/>
    <property type="match status" value="1"/>
</dbReference>
<name>F3Z2N2_DESAF</name>
<dbReference type="EC" id="2.7.13.3" evidence="2"/>
<dbReference type="PROSITE" id="PS50109">
    <property type="entry name" value="HIS_KIN"/>
    <property type="match status" value="1"/>
</dbReference>
<dbReference type="CDD" id="cd00082">
    <property type="entry name" value="HisKA"/>
    <property type="match status" value="1"/>
</dbReference>
<dbReference type="SUPFAM" id="SSF55785">
    <property type="entry name" value="PYP-like sensor domain (PAS domain)"/>
    <property type="match status" value="2"/>
</dbReference>
<dbReference type="InterPro" id="IPR036890">
    <property type="entry name" value="HATPase_C_sf"/>
</dbReference>
<dbReference type="GO" id="GO:0006355">
    <property type="term" value="P:regulation of DNA-templated transcription"/>
    <property type="evidence" value="ECO:0007669"/>
    <property type="project" value="InterPro"/>
</dbReference>
<dbReference type="Pfam" id="PF02518">
    <property type="entry name" value="HATPase_c"/>
    <property type="match status" value="1"/>
</dbReference>
<evidence type="ECO:0000256" key="1">
    <source>
        <dbReference type="ARBA" id="ARBA00000085"/>
    </source>
</evidence>
<dbReference type="HOGENOM" id="CLU_000445_114_51_7"/>
<keyword evidence="4" id="KW-0808">Transferase</keyword>
<evidence type="ECO:0000256" key="8">
    <source>
        <dbReference type="ARBA" id="ARBA00023012"/>
    </source>
</evidence>
<dbReference type="Gene3D" id="3.40.50.2300">
    <property type="match status" value="1"/>
</dbReference>
<dbReference type="CDD" id="cd00130">
    <property type="entry name" value="PAS"/>
    <property type="match status" value="2"/>
</dbReference>
<dbReference type="InterPro" id="IPR011006">
    <property type="entry name" value="CheY-like_superfamily"/>
</dbReference>
<dbReference type="AlphaFoldDB" id="F3Z2N2"/>
<evidence type="ECO:0000256" key="6">
    <source>
        <dbReference type="ARBA" id="ARBA00022777"/>
    </source>
</evidence>
<evidence type="ECO:0000259" key="12">
    <source>
        <dbReference type="PROSITE" id="PS50112"/>
    </source>
</evidence>
<evidence type="ECO:0000313" key="15">
    <source>
        <dbReference type="Proteomes" id="UP000007844"/>
    </source>
</evidence>
<dbReference type="SMART" id="SM00091">
    <property type="entry name" value="PAS"/>
    <property type="match status" value="2"/>
</dbReference>
<dbReference type="Proteomes" id="UP000007844">
    <property type="component" value="Chromosome"/>
</dbReference>
<gene>
    <name evidence="14" type="ORF">Desaf_1868</name>
</gene>
<dbReference type="SUPFAM" id="SSF55874">
    <property type="entry name" value="ATPase domain of HSP90 chaperone/DNA topoisomerase II/histidine kinase"/>
    <property type="match status" value="1"/>
</dbReference>
<dbReference type="PANTHER" id="PTHR43065">
    <property type="entry name" value="SENSOR HISTIDINE KINASE"/>
    <property type="match status" value="1"/>
</dbReference>
<dbReference type="Gene3D" id="3.30.450.20">
    <property type="entry name" value="PAS domain"/>
    <property type="match status" value="2"/>
</dbReference>
<evidence type="ECO:0000256" key="5">
    <source>
        <dbReference type="ARBA" id="ARBA00022741"/>
    </source>
</evidence>
<dbReference type="Pfam" id="PF00072">
    <property type="entry name" value="Response_reg"/>
    <property type="match status" value="1"/>
</dbReference>
<dbReference type="Pfam" id="PF13426">
    <property type="entry name" value="PAS_9"/>
    <property type="match status" value="1"/>
</dbReference>
<reference evidence="14 15" key="1">
    <citation type="journal article" date="2011" name="J. Bacteriol.">
        <title>Genome sequence of the mercury-methylating and pleomorphic Desulfovibrio africanus Strain Walvis Bay.</title>
        <authorList>
            <person name="Brown S.D."/>
            <person name="Wall J.D."/>
            <person name="Kucken A.M."/>
            <person name="Gilmour C.C."/>
            <person name="Podar M."/>
            <person name="Brandt C.C."/>
            <person name="Teshima H."/>
            <person name="Detter J.C."/>
            <person name="Han C.S."/>
            <person name="Land M.L."/>
            <person name="Lucas S."/>
            <person name="Han J."/>
            <person name="Pennacchio L."/>
            <person name="Nolan M."/>
            <person name="Pitluck S."/>
            <person name="Woyke T."/>
            <person name="Goodwin L."/>
            <person name="Palumbo A.V."/>
            <person name="Elias D.A."/>
        </authorList>
    </citation>
    <scope>NUCLEOTIDE SEQUENCE [LARGE SCALE GENOMIC DNA]</scope>
    <source>
        <strain evidence="14 15">Walvis Bay</strain>
    </source>
</reference>
<evidence type="ECO:0000256" key="9">
    <source>
        <dbReference type="PROSITE-ProRule" id="PRU00169"/>
    </source>
</evidence>
<dbReference type="PROSITE" id="PS50112">
    <property type="entry name" value="PAS"/>
    <property type="match status" value="2"/>
</dbReference>
<protein>
    <recommendedName>
        <fullName evidence="2">histidine kinase</fullName>
        <ecNumber evidence="2">2.7.13.3</ecNumber>
    </recommendedName>
</protein>
<evidence type="ECO:0000259" key="13">
    <source>
        <dbReference type="PROSITE" id="PS50113"/>
    </source>
</evidence>
<feature type="domain" description="Histidine kinase" evidence="10">
    <location>
        <begin position="257"/>
        <end position="481"/>
    </location>
</feature>
<feature type="domain" description="Response regulatory" evidence="11">
    <location>
        <begin position="496"/>
        <end position="612"/>
    </location>
</feature>
<dbReference type="PRINTS" id="PR00344">
    <property type="entry name" value="BCTRLSENSOR"/>
</dbReference>
<dbReference type="InterPro" id="IPR003661">
    <property type="entry name" value="HisK_dim/P_dom"/>
</dbReference>
<dbReference type="InterPro" id="IPR013767">
    <property type="entry name" value="PAS_fold"/>
</dbReference>
<dbReference type="EMBL" id="CP003221">
    <property type="protein sequence ID" value="EGJ50199.1"/>
    <property type="molecule type" value="Genomic_DNA"/>
</dbReference>
<keyword evidence="5" id="KW-0547">Nucleotide-binding</keyword>
<evidence type="ECO:0000256" key="4">
    <source>
        <dbReference type="ARBA" id="ARBA00022679"/>
    </source>
</evidence>
<dbReference type="PROSITE" id="PS50113">
    <property type="entry name" value="PAC"/>
    <property type="match status" value="1"/>
</dbReference>
<dbReference type="NCBIfam" id="TIGR00229">
    <property type="entry name" value="sensory_box"/>
    <property type="match status" value="2"/>
</dbReference>
<dbReference type="InterPro" id="IPR000700">
    <property type="entry name" value="PAS-assoc_C"/>
</dbReference>
<dbReference type="InterPro" id="IPR005467">
    <property type="entry name" value="His_kinase_dom"/>
</dbReference>
<evidence type="ECO:0000259" key="11">
    <source>
        <dbReference type="PROSITE" id="PS50110"/>
    </source>
</evidence>
<proteinExistence type="predicted"/>